<gene>
    <name evidence="1" type="ORF">NCTC9185_02966</name>
</gene>
<dbReference type="AlphaFoldDB" id="A0A4U9D5L9"/>
<sequence length="68" mass="7487">MAWRILRDRPTEHPKVDPQEVAYIAAGNVSSATGEESTAPTKGLGISWFTMAAIMIGRASWGMVYWDC</sequence>
<evidence type="ECO:0000313" key="1">
    <source>
        <dbReference type="EMBL" id="VTN11023.1"/>
    </source>
</evidence>
<accession>A0A4U9D5L9</accession>
<name>A0A4U9D5L9_RAOTE</name>
<reference evidence="1 2" key="1">
    <citation type="submission" date="2019-04" db="EMBL/GenBank/DDBJ databases">
        <authorList>
            <consortium name="Pathogen Informatics"/>
        </authorList>
    </citation>
    <scope>NUCLEOTIDE SEQUENCE [LARGE SCALE GENOMIC DNA]</scope>
    <source>
        <strain evidence="1 2">NCTC9185</strain>
    </source>
</reference>
<evidence type="ECO:0000313" key="2">
    <source>
        <dbReference type="Proteomes" id="UP000339249"/>
    </source>
</evidence>
<dbReference type="EMBL" id="CABDVU010000001">
    <property type="protein sequence ID" value="VTN11023.1"/>
    <property type="molecule type" value="Genomic_DNA"/>
</dbReference>
<dbReference type="Proteomes" id="UP000339249">
    <property type="component" value="Unassembled WGS sequence"/>
</dbReference>
<organism evidence="1 2">
    <name type="scientific">Raoultella terrigena</name>
    <name type="common">Klebsiella terrigena</name>
    <dbReference type="NCBI Taxonomy" id="577"/>
    <lineage>
        <taxon>Bacteria</taxon>
        <taxon>Pseudomonadati</taxon>
        <taxon>Pseudomonadota</taxon>
        <taxon>Gammaproteobacteria</taxon>
        <taxon>Enterobacterales</taxon>
        <taxon>Enterobacteriaceae</taxon>
        <taxon>Klebsiella/Raoultella group</taxon>
        <taxon>Raoultella</taxon>
    </lineage>
</organism>
<protein>
    <submittedName>
        <fullName evidence="1">Uncharacterized protein</fullName>
    </submittedName>
</protein>
<proteinExistence type="predicted"/>